<feature type="region of interest" description="Disordered" evidence="1">
    <location>
        <begin position="1"/>
        <end position="74"/>
    </location>
</feature>
<evidence type="ECO:0000256" key="1">
    <source>
        <dbReference type="SAM" id="MobiDB-lite"/>
    </source>
</evidence>
<sequence>EVNNIQHMSAKESKAKSILPKGANTPKLPAKTFQSKQVSSPKSSEENILPRERDIKSSTETIESKEGDIPKSSEEAIQPVEGNVLKSQVQGSLLLVSQAKSFTIQVKVRVIFNAIMTSVPW</sequence>
<name>A0A452Q9R4_URSAM</name>
<dbReference type="Proteomes" id="UP000291022">
    <property type="component" value="Unassembled WGS sequence"/>
</dbReference>
<dbReference type="AlphaFoldDB" id="A0A452Q9R4"/>
<feature type="compositionally biased region" description="Polar residues" evidence="1">
    <location>
        <begin position="32"/>
        <end position="42"/>
    </location>
</feature>
<keyword evidence="3" id="KW-1185">Reference proteome</keyword>
<dbReference type="STRING" id="9643.ENSUAMP00000000765"/>
<evidence type="ECO:0000313" key="2">
    <source>
        <dbReference type="Ensembl" id="ENSUAMP00000000765.1"/>
    </source>
</evidence>
<dbReference type="Ensembl" id="ENSUAMT00000000879.1">
    <property type="protein sequence ID" value="ENSUAMP00000000765.1"/>
    <property type="gene ID" value="ENSUAMG00000000735.1"/>
</dbReference>
<reference evidence="3" key="1">
    <citation type="submission" date="2016-06" db="EMBL/GenBank/DDBJ databases">
        <title>De novo assembly and RNA-Seq shows season-dependent expression and editing in black bear kidneys.</title>
        <authorList>
            <person name="Korstanje R."/>
            <person name="Srivastava A."/>
            <person name="Sarsani V.K."/>
            <person name="Sheehan S.M."/>
            <person name="Seger R.L."/>
            <person name="Barter M.E."/>
            <person name="Lindqvist C."/>
            <person name="Brody L.C."/>
            <person name="Mullikin J.C."/>
        </authorList>
    </citation>
    <scope>NUCLEOTIDE SEQUENCE [LARGE SCALE GENOMIC DNA]</scope>
</reference>
<feature type="compositionally biased region" description="Basic and acidic residues" evidence="1">
    <location>
        <begin position="43"/>
        <end position="74"/>
    </location>
</feature>
<evidence type="ECO:0000313" key="3">
    <source>
        <dbReference type="Proteomes" id="UP000291022"/>
    </source>
</evidence>
<protein>
    <submittedName>
        <fullName evidence="2">Uncharacterized protein</fullName>
    </submittedName>
</protein>
<accession>A0A452Q9R4</accession>
<reference evidence="2" key="3">
    <citation type="submission" date="2025-09" db="UniProtKB">
        <authorList>
            <consortium name="Ensembl"/>
        </authorList>
    </citation>
    <scope>IDENTIFICATION</scope>
</reference>
<proteinExistence type="predicted"/>
<reference evidence="2" key="2">
    <citation type="submission" date="2025-08" db="UniProtKB">
        <authorList>
            <consortium name="Ensembl"/>
        </authorList>
    </citation>
    <scope>IDENTIFICATION</scope>
</reference>
<organism evidence="2 3">
    <name type="scientific">Ursus americanus</name>
    <name type="common">American black bear</name>
    <name type="synonym">Euarctos americanus</name>
    <dbReference type="NCBI Taxonomy" id="9643"/>
    <lineage>
        <taxon>Eukaryota</taxon>
        <taxon>Metazoa</taxon>
        <taxon>Chordata</taxon>
        <taxon>Craniata</taxon>
        <taxon>Vertebrata</taxon>
        <taxon>Euteleostomi</taxon>
        <taxon>Mammalia</taxon>
        <taxon>Eutheria</taxon>
        <taxon>Laurasiatheria</taxon>
        <taxon>Carnivora</taxon>
        <taxon>Caniformia</taxon>
        <taxon>Ursidae</taxon>
        <taxon>Ursus</taxon>
    </lineage>
</organism>